<organism evidence="2 3">
    <name type="scientific">Eumeta variegata</name>
    <name type="common">Bagworm moth</name>
    <name type="synonym">Eumeta japonica</name>
    <dbReference type="NCBI Taxonomy" id="151549"/>
    <lineage>
        <taxon>Eukaryota</taxon>
        <taxon>Metazoa</taxon>
        <taxon>Ecdysozoa</taxon>
        <taxon>Arthropoda</taxon>
        <taxon>Hexapoda</taxon>
        <taxon>Insecta</taxon>
        <taxon>Pterygota</taxon>
        <taxon>Neoptera</taxon>
        <taxon>Endopterygota</taxon>
        <taxon>Lepidoptera</taxon>
        <taxon>Glossata</taxon>
        <taxon>Ditrysia</taxon>
        <taxon>Tineoidea</taxon>
        <taxon>Psychidae</taxon>
        <taxon>Oiketicinae</taxon>
        <taxon>Eumeta</taxon>
    </lineage>
</organism>
<dbReference type="EMBL" id="BGZK01000798">
    <property type="protein sequence ID" value="GBP60861.1"/>
    <property type="molecule type" value="Genomic_DNA"/>
</dbReference>
<reference evidence="2 3" key="1">
    <citation type="journal article" date="2019" name="Commun. Biol.">
        <title>The bagworm genome reveals a unique fibroin gene that provides high tensile strength.</title>
        <authorList>
            <person name="Kono N."/>
            <person name="Nakamura H."/>
            <person name="Ohtoshi R."/>
            <person name="Tomita M."/>
            <person name="Numata K."/>
            <person name="Arakawa K."/>
        </authorList>
    </citation>
    <scope>NUCLEOTIDE SEQUENCE [LARGE SCALE GENOMIC DNA]</scope>
</reference>
<keyword evidence="3" id="KW-1185">Reference proteome</keyword>
<feature type="compositionally biased region" description="Polar residues" evidence="1">
    <location>
        <begin position="112"/>
        <end position="121"/>
    </location>
</feature>
<gene>
    <name evidence="2" type="ORF">EVAR_26759_1</name>
</gene>
<evidence type="ECO:0000256" key="1">
    <source>
        <dbReference type="SAM" id="MobiDB-lite"/>
    </source>
</evidence>
<dbReference type="Proteomes" id="UP000299102">
    <property type="component" value="Unassembled WGS sequence"/>
</dbReference>
<proteinExistence type="predicted"/>
<sequence>MVWESFVRRRCEGVMFSAHFMDWYLFCASGRGRATGGPRAAGRSLRAGLYTEANFQLPAGAVPASVRAEPSRCSDAPCADAASSIKAVGRTSRSSETRGRTTKKNLYPLPVQDSNGPSRTCATEGGCMNRE</sequence>
<dbReference type="AlphaFoldDB" id="A0A4C1XAK7"/>
<evidence type="ECO:0000313" key="3">
    <source>
        <dbReference type="Proteomes" id="UP000299102"/>
    </source>
</evidence>
<evidence type="ECO:0000313" key="2">
    <source>
        <dbReference type="EMBL" id="GBP60861.1"/>
    </source>
</evidence>
<comment type="caution">
    <text evidence="2">The sequence shown here is derived from an EMBL/GenBank/DDBJ whole genome shotgun (WGS) entry which is preliminary data.</text>
</comment>
<accession>A0A4C1XAK7</accession>
<name>A0A4C1XAK7_EUMVA</name>
<protein>
    <submittedName>
        <fullName evidence="2">Uncharacterized protein</fullName>
    </submittedName>
</protein>
<feature type="region of interest" description="Disordered" evidence="1">
    <location>
        <begin position="87"/>
        <end position="131"/>
    </location>
</feature>